<feature type="domain" description="Major facilitator superfamily (MFS) profile" evidence="6">
    <location>
        <begin position="24"/>
        <end position="412"/>
    </location>
</feature>
<proteinExistence type="predicted"/>
<dbReference type="PROSITE" id="PS50850">
    <property type="entry name" value="MFS"/>
    <property type="match status" value="1"/>
</dbReference>
<dbReference type="InterPro" id="IPR011701">
    <property type="entry name" value="MFS"/>
</dbReference>
<dbReference type="PANTHER" id="PTHR11662:SF285">
    <property type="entry name" value="HEXURONATE TRANSPORTER"/>
    <property type="match status" value="1"/>
</dbReference>
<dbReference type="InterPro" id="IPR020846">
    <property type="entry name" value="MFS_dom"/>
</dbReference>
<comment type="subcellular location">
    <subcellularLocation>
        <location evidence="1">Membrane</location>
        <topology evidence="1">Multi-pass membrane protein</topology>
    </subcellularLocation>
</comment>
<reference evidence="7 8" key="1">
    <citation type="submission" date="2018-04" db="EMBL/GenBank/DDBJ databases">
        <title>The genome sequence of Caulobacter sp. 736.</title>
        <authorList>
            <person name="Gao J."/>
            <person name="Sun J."/>
        </authorList>
    </citation>
    <scope>NUCLEOTIDE SEQUENCE [LARGE SCALE GENOMIC DNA]</scope>
    <source>
        <strain evidence="7 8">736</strain>
    </source>
</reference>
<dbReference type="Proteomes" id="UP000244913">
    <property type="component" value="Unassembled WGS sequence"/>
</dbReference>
<dbReference type="Gene3D" id="1.20.1250.20">
    <property type="entry name" value="MFS general substrate transporter like domains"/>
    <property type="match status" value="2"/>
</dbReference>
<evidence type="ECO:0000256" key="5">
    <source>
        <dbReference type="SAM" id="Phobius"/>
    </source>
</evidence>
<dbReference type="SUPFAM" id="SSF103473">
    <property type="entry name" value="MFS general substrate transporter"/>
    <property type="match status" value="1"/>
</dbReference>
<dbReference type="EMBL" id="QDKP01000017">
    <property type="protein sequence ID" value="PVM86004.1"/>
    <property type="molecule type" value="Genomic_DNA"/>
</dbReference>
<feature type="transmembrane region" description="Helical" evidence="5">
    <location>
        <begin position="58"/>
        <end position="82"/>
    </location>
</feature>
<comment type="caution">
    <text evidence="7">The sequence shown here is derived from an EMBL/GenBank/DDBJ whole genome shotgun (WGS) entry which is preliminary data.</text>
</comment>
<feature type="transmembrane region" description="Helical" evidence="5">
    <location>
        <begin position="94"/>
        <end position="117"/>
    </location>
</feature>
<keyword evidence="4 5" id="KW-0472">Membrane</keyword>
<feature type="transmembrane region" description="Helical" evidence="5">
    <location>
        <begin position="266"/>
        <end position="287"/>
    </location>
</feature>
<dbReference type="RefSeq" id="WP_116565553.1">
    <property type="nucleotide sequence ID" value="NZ_QDKP01000017.1"/>
</dbReference>
<gene>
    <name evidence="7" type="ORF">DDF65_06165</name>
</gene>
<keyword evidence="3 5" id="KW-1133">Transmembrane helix</keyword>
<feature type="transmembrane region" description="Helical" evidence="5">
    <location>
        <begin position="389"/>
        <end position="408"/>
    </location>
</feature>
<evidence type="ECO:0000259" key="6">
    <source>
        <dbReference type="PROSITE" id="PS50850"/>
    </source>
</evidence>
<accession>A0A2T9JQN3</accession>
<evidence type="ECO:0000256" key="4">
    <source>
        <dbReference type="ARBA" id="ARBA00023136"/>
    </source>
</evidence>
<evidence type="ECO:0000313" key="8">
    <source>
        <dbReference type="Proteomes" id="UP000244913"/>
    </source>
</evidence>
<feature type="transmembrane region" description="Helical" evidence="5">
    <location>
        <begin position="299"/>
        <end position="315"/>
    </location>
</feature>
<feature type="transmembrane region" description="Helical" evidence="5">
    <location>
        <begin position="20"/>
        <end position="37"/>
    </location>
</feature>
<evidence type="ECO:0000256" key="3">
    <source>
        <dbReference type="ARBA" id="ARBA00022989"/>
    </source>
</evidence>
<organism evidence="7 8">
    <name type="scientific">Caulobacter radicis</name>
    <dbReference type="NCBI Taxonomy" id="2172650"/>
    <lineage>
        <taxon>Bacteria</taxon>
        <taxon>Pseudomonadati</taxon>
        <taxon>Pseudomonadota</taxon>
        <taxon>Alphaproteobacteria</taxon>
        <taxon>Caulobacterales</taxon>
        <taxon>Caulobacteraceae</taxon>
        <taxon>Caulobacter</taxon>
    </lineage>
</organism>
<name>A0A2T9JQN3_9CAUL</name>
<dbReference type="GO" id="GO:0016020">
    <property type="term" value="C:membrane"/>
    <property type="evidence" value="ECO:0007669"/>
    <property type="project" value="UniProtKB-SubCell"/>
</dbReference>
<evidence type="ECO:0000256" key="2">
    <source>
        <dbReference type="ARBA" id="ARBA00022692"/>
    </source>
</evidence>
<keyword evidence="8" id="KW-1185">Reference proteome</keyword>
<sequence length="427" mass="44992">MAHGAYLPPSETTGQATSNRRWLLLAFLIGAGILNYVDRQIIAILKPVIEKDLGWTDADYGTLAALFQFSAAVAFAFTGWIVDRLGARLAAPVGVAAWSLAAMAHGVAVTFGQFGLARVALGATESMGTPAGIKALRALFNDRMRSLAVGISNGAPNIGAVATPLLLPLLAAAVGWRASFVIVGAAGFVWVAAWFAVSRKADLPHEPARAKDKGQTLAMLRDRRTWGLAGAKALSDQVWWLMLFWAPDFFHRVFDLTMAQLGPALAGVYGLAALGSIAAGWIGARLLARGWSLNAVRKTSMLVCALLVLPVPLAVLAQSHWIAVGLLGLTLAAHQGFSVNIFATITDVIPARRIGAVTSFGALCGNFAGMGIVYLAGKILTGGHGYLPLLLIAAASYLVALAWLQLWLPRLQPAEDDHIPLAPAPSL</sequence>
<dbReference type="InterPro" id="IPR036259">
    <property type="entry name" value="MFS_trans_sf"/>
</dbReference>
<feature type="transmembrane region" description="Helical" evidence="5">
    <location>
        <begin position="354"/>
        <end position="377"/>
    </location>
</feature>
<evidence type="ECO:0000313" key="7">
    <source>
        <dbReference type="EMBL" id="PVM86004.1"/>
    </source>
</evidence>
<dbReference type="Pfam" id="PF07690">
    <property type="entry name" value="MFS_1"/>
    <property type="match status" value="1"/>
</dbReference>
<keyword evidence="2 5" id="KW-0812">Transmembrane</keyword>
<evidence type="ECO:0000256" key="1">
    <source>
        <dbReference type="ARBA" id="ARBA00004141"/>
    </source>
</evidence>
<dbReference type="GO" id="GO:0015134">
    <property type="term" value="F:hexuronate transmembrane transporter activity"/>
    <property type="evidence" value="ECO:0007669"/>
    <property type="project" value="TreeGrafter"/>
</dbReference>
<feature type="transmembrane region" description="Helical" evidence="5">
    <location>
        <begin position="176"/>
        <end position="197"/>
    </location>
</feature>
<protein>
    <submittedName>
        <fullName evidence="7">MFS transporter</fullName>
    </submittedName>
</protein>
<feature type="transmembrane region" description="Helical" evidence="5">
    <location>
        <begin position="321"/>
        <end position="342"/>
    </location>
</feature>
<dbReference type="PANTHER" id="PTHR11662">
    <property type="entry name" value="SOLUTE CARRIER FAMILY 17"/>
    <property type="match status" value="1"/>
</dbReference>
<dbReference type="InterPro" id="IPR050382">
    <property type="entry name" value="MFS_Na/Anion_cotransporter"/>
</dbReference>
<dbReference type="AlphaFoldDB" id="A0A2T9JQN3"/>
<feature type="transmembrane region" description="Helical" evidence="5">
    <location>
        <begin position="147"/>
        <end position="170"/>
    </location>
</feature>